<evidence type="ECO:0000313" key="2">
    <source>
        <dbReference type="EMBL" id="VFQ97974.1"/>
    </source>
</evidence>
<keyword evidence="3" id="KW-1185">Reference proteome</keyword>
<organism evidence="2 3">
    <name type="scientific">Cuscuta campestris</name>
    <dbReference type="NCBI Taxonomy" id="132261"/>
    <lineage>
        <taxon>Eukaryota</taxon>
        <taxon>Viridiplantae</taxon>
        <taxon>Streptophyta</taxon>
        <taxon>Embryophyta</taxon>
        <taxon>Tracheophyta</taxon>
        <taxon>Spermatophyta</taxon>
        <taxon>Magnoliopsida</taxon>
        <taxon>eudicotyledons</taxon>
        <taxon>Gunneridae</taxon>
        <taxon>Pentapetalae</taxon>
        <taxon>asterids</taxon>
        <taxon>lamiids</taxon>
        <taxon>Solanales</taxon>
        <taxon>Convolvulaceae</taxon>
        <taxon>Cuscuteae</taxon>
        <taxon>Cuscuta</taxon>
        <taxon>Cuscuta subgen. Grammica</taxon>
        <taxon>Cuscuta sect. Cleistogrammica</taxon>
    </lineage>
</organism>
<dbReference type="PROSITE" id="PS50878">
    <property type="entry name" value="RT_POL"/>
    <property type="match status" value="1"/>
</dbReference>
<dbReference type="PANTHER" id="PTHR46890">
    <property type="entry name" value="NON-LTR RETROLELEMENT REVERSE TRANSCRIPTASE-LIKE PROTEIN-RELATED"/>
    <property type="match status" value="1"/>
</dbReference>
<name>A0A484NDS2_9ASTE</name>
<sequence>MPFQDRLQFCVRKLSEWGGDKFQRFGKRRKELCDLIQRVRKRRDEEGCQILNKADKELSKLLDQEDIYSKQRAKQHWLCAGDRNTRFFHQYASYRRRKNQIHGLMAPNGKWCEGPNLMSLVRDNYNSLFHSNGAANSGFLDSLTPCISVEQNTGLLRPFEESEVNEALFTMHPDKSHGPDGMNPGFYQKSWETVGSDVTQFVLKCIKECLFSDGMNDTTLVLIPKKQTPKTVADLRPIALCNTTYKTISKMVANRLKPLLQHVISDNQFAFLPGRLISDNILLAVEMGHYLHRKQLGLTGWVGLKLDMAKAYDRVEWGFLRKMMEKLGFDSRWIELVMLYELVPTRGLRQGDPLRPYLFILCVEGLSLMLKEAERKRLIHGIRVARGAPPVTHLFFADDSLLFFKASDEEAGQVRQPLASVFVVVQAENFGGWNLEVVQSLFCPRDMDQISRVPLQLDSEDKWY</sequence>
<proteinExistence type="predicted"/>
<dbReference type="InterPro" id="IPR000477">
    <property type="entry name" value="RT_dom"/>
</dbReference>
<dbReference type="InterPro" id="IPR043502">
    <property type="entry name" value="DNA/RNA_pol_sf"/>
</dbReference>
<feature type="domain" description="Reverse transcriptase" evidence="1">
    <location>
        <begin position="204"/>
        <end position="464"/>
    </location>
</feature>
<dbReference type="PANTHER" id="PTHR46890:SF48">
    <property type="entry name" value="RNA-DIRECTED DNA POLYMERASE"/>
    <property type="match status" value="1"/>
</dbReference>
<evidence type="ECO:0000259" key="1">
    <source>
        <dbReference type="PROSITE" id="PS50878"/>
    </source>
</evidence>
<reference evidence="2 3" key="1">
    <citation type="submission" date="2018-04" db="EMBL/GenBank/DDBJ databases">
        <authorList>
            <person name="Vogel A."/>
        </authorList>
    </citation>
    <scope>NUCLEOTIDE SEQUENCE [LARGE SCALE GENOMIC DNA]</scope>
</reference>
<dbReference type="CDD" id="cd01650">
    <property type="entry name" value="RT_nLTR_like"/>
    <property type="match status" value="1"/>
</dbReference>
<dbReference type="OrthoDB" id="1733541at2759"/>
<dbReference type="EMBL" id="OOIL02006556">
    <property type="protein sequence ID" value="VFQ97974.1"/>
    <property type="molecule type" value="Genomic_DNA"/>
</dbReference>
<dbReference type="AlphaFoldDB" id="A0A484NDS2"/>
<accession>A0A484NDS2</accession>
<gene>
    <name evidence="2" type="ORF">CCAM_LOCUS39750</name>
</gene>
<dbReference type="InterPro" id="IPR052343">
    <property type="entry name" value="Retrotransposon-Effector_Assoc"/>
</dbReference>
<protein>
    <recommendedName>
        <fullName evidence="1">Reverse transcriptase domain-containing protein</fullName>
    </recommendedName>
</protein>
<dbReference type="Proteomes" id="UP000595140">
    <property type="component" value="Unassembled WGS sequence"/>
</dbReference>
<dbReference type="SUPFAM" id="SSF56672">
    <property type="entry name" value="DNA/RNA polymerases"/>
    <property type="match status" value="1"/>
</dbReference>
<evidence type="ECO:0000313" key="3">
    <source>
        <dbReference type="Proteomes" id="UP000595140"/>
    </source>
</evidence>
<dbReference type="Pfam" id="PF00078">
    <property type="entry name" value="RVT_1"/>
    <property type="match status" value="1"/>
</dbReference>